<protein>
    <submittedName>
        <fullName evidence="2">Uncharacterized protein</fullName>
    </submittedName>
</protein>
<sequence>MCVDDDESNFLDMWVKPELLDALRDVEEAKGADFGIHAAPKFVDPQIRVHGRDISIPLSQEDGDYCMRRGRFDPSIVRDDLRTAQRTYTLWPGEDFAIQSVQWESYMEQVKRKVAKDMKLDKNNPGFYLALDGMVLSEGGGIYKMEDKRSTHPDCLGTLLVHLPSTYSGGSIQLCKEGRQLNFLDTWKRTNQFLWWSSNVEVLHFPIKSGMRWALSYRLMRDNSNGILPVLVPDTSNIQRILDEYNHEREDLEDVEVTPGVIILRLSHEYAQANLRLPSLKGGDLKKVVALHHACAKRKCYLFLAFMELKRVGRTMNTEDVPFLTHPLNHIEKEEIHLTDICDVEGNPLRQRRWVDKTELVEWDKTKVLKYVLFDGLDPDQEDWMGSPEQGATTQFDGIGSVIGEVDTRKITHWYRRPVSVIVAEAELMEFLGLDGNLDVSNPPLRACRHVVRTIMRGTAPEIYRKGLEKFCKRVITHNKSCIATTAPKENTIFDSSLLQDLVLAAGVLENKELCVSVLDAFPVWDDASLTLVGNMIAQYSTGPFLDTLEKHFAREHDLGALTRRFTILLTQDITACLEGDELIEVGRRPGLVYWMTDVLGRRLQQLIKSRTALEYGHVDAVDLFYRFVDKEDTADLWRKRILKLLNQNVSKTLLVACIIDRLYSTLRYSHGNHIEVASDWFKGLIISMAEGVNPLNGFRDLAQRIADERYFRPGKQYGDFLILCRQMGLSTPYQKFLFALEGLAMSADPVDLKAFYVPCMFSLTDGDINPRAFEKDEYRDVFCSVLRSFVRICVGNKPHDDPDFWQRDTLPCNCKLCVRLSKFLRHRERQTRKFLGVSPASLNHFVLVAAGVEGISYNIHRRNRECTLEITKKELPGQSLLASWQSRKQSARSELYRNFDNDTLEDLLGDSYEDIVKMRMLETPPEEGIKTRSTPALSASSEPSGSVARSLFGSTARKRKASEVGLDDLE</sequence>
<dbReference type="EMBL" id="ML986490">
    <property type="protein sequence ID" value="KAF2277393.1"/>
    <property type="molecule type" value="Genomic_DNA"/>
</dbReference>
<feature type="compositionally biased region" description="Polar residues" evidence="1">
    <location>
        <begin position="932"/>
        <end position="945"/>
    </location>
</feature>
<evidence type="ECO:0000313" key="3">
    <source>
        <dbReference type="Proteomes" id="UP000800097"/>
    </source>
</evidence>
<keyword evidence="3" id="KW-1185">Reference proteome</keyword>
<organism evidence="2 3">
    <name type="scientific">Westerdykella ornata</name>
    <dbReference type="NCBI Taxonomy" id="318751"/>
    <lineage>
        <taxon>Eukaryota</taxon>
        <taxon>Fungi</taxon>
        <taxon>Dikarya</taxon>
        <taxon>Ascomycota</taxon>
        <taxon>Pezizomycotina</taxon>
        <taxon>Dothideomycetes</taxon>
        <taxon>Pleosporomycetidae</taxon>
        <taxon>Pleosporales</taxon>
        <taxon>Sporormiaceae</taxon>
        <taxon>Westerdykella</taxon>
    </lineage>
</organism>
<dbReference type="GeneID" id="54553989"/>
<dbReference type="Proteomes" id="UP000800097">
    <property type="component" value="Unassembled WGS sequence"/>
</dbReference>
<evidence type="ECO:0000313" key="2">
    <source>
        <dbReference type="EMBL" id="KAF2277393.1"/>
    </source>
</evidence>
<dbReference type="AlphaFoldDB" id="A0A6A6JMP6"/>
<dbReference type="OrthoDB" id="27483at2759"/>
<dbReference type="RefSeq" id="XP_033654932.1">
    <property type="nucleotide sequence ID" value="XM_033800814.1"/>
</dbReference>
<proteinExistence type="predicted"/>
<name>A0A6A6JMP6_WESOR</name>
<feature type="region of interest" description="Disordered" evidence="1">
    <location>
        <begin position="924"/>
        <end position="971"/>
    </location>
</feature>
<reference evidence="2" key="1">
    <citation type="journal article" date="2020" name="Stud. Mycol.">
        <title>101 Dothideomycetes genomes: a test case for predicting lifestyles and emergence of pathogens.</title>
        <authorList>
            <person name="Haridas S."/>
            <person name="Albert R."/>
            <person name="Binder M."/>
            <person name="Bloem J."/>
            <person name="Labutti K."/>
            <person name="Salamov A."/>
            <person name="Andreopoulos B."/>
            <person name="Baker S."/>
            <person name="Barry K."/>
            <person name="Bills G."/>
            <person name="Bluhm B."/>
            <person name="Cannon C."/>
            <person name="Castanera R."/>
            <person name="Culley D."/>
            <person name="Daum C."/>
            <person name="Ezra D."/>
            <person name="Gonzalez J."/>
            <person name="Henrissat B."/>
            <person name="Kuo A."/>
            <person name="Liang C."/>
            <person name="Lipzen A."/>
            <person name="Lutzoni F."/>
            <person name="Magnuson J."/>
            <person name="Mondo S."/>
            <person name="Nolan M."/>
            <person name="Ohm R."/>
            <person name="Pangilinan J."/>
            <person name="Park H.-J."/>
            <person name="Ramirez L."/>
            <person name="Alfaro M."/>
            <person name="Sun H."/>
            <person name="Tritt A."/>
            <person name="Yoshinaga Y."/>
            <person name="Zwiers L.-H."/>
            <person name="Turgeon B."/>
            <person name="Goodwin S."/>
            <person name="Spatafora J."/>
            <person name="Crous P."/>
            <person name="Grigoriev I."/>
        </authorList>
    </citation>
    <scope>NUCLEOTIDE SEQUENCE</scope>
    <source>
        <strain evidence="2">CBS 379.55</strain>
    </source>
</reference>
<gene>
    <name evidence="2" type="ORF">EI97DRAFT_457418</name>
</gene>
<accession>A0A6A6JMP6</accession>
<evidence type="ECO:0000256" key="1">
    <source>
        <dbReference type="SAM" id="MobiDB-lite"/>
    </source>
</evidence>